<reference evidence="1" key="1">
    <citation type="submission" date="2023-10" db="EMBL/GenBank/DDBJ databases">
        <title>Genome assemblies of two species of porcelain crab, Petrolisthes cinctipes and Petrolisthes manimaculis (Anomura: Porcellanidae).</title>
        <authorList>
            <person name="Angst P."/>
        </authorList>
    </citation>
    <scope>NUCLEOTIDE SEQUENCE</scope>
    <source>
        <strain evidence="1">PB745_01</strain>
        <tissue evidence="1">Gill</tissue>
    </source>
</reference>
<dbReference type="GO" id="GO:0005634">
    <property type="term" value="C:nucleus"/>
    <property type="evidence" value="ECO:0007669"/>
    <property type="project" value="TreeGrafter"/>
</dbReference>
<evidence type="ECO:0000313" key="1">
    <source>
        <dbReference type="EMBL" id="KAK3863286.1"/>
    </source>
</evidence>
<comment type="caution">
    <text evidence="1">The sequence shown here is derived from an EMBL/GenBank/DDBJ whole genome shotgun (WGS) entry which is preliminary data.</text>
</comment>
<sequence>MIPEVDIFVGNYTIIDQEVFELWVQGYAVGETVSVLQQRGELEAWGASLELATSDTADHYRTFGMLEKLLLTPPKLAEEWTFQLEPALQKMVIQKYYEFDDIVIREIIGKKLSGRTRKDLDDVAEKTGVLLRSCRRQFDNVKRIFKQVDEMTGSVVANIQASFLLPTHLAKKYAAIVFIINNRFETSKRKLNYLTCEDFCVCASQMMTSWTTAATTAPHCPPDTTHDDTDLDRDFLIELRDFKLLLDREKEHRNVTLSHLRGKIPDRMCSEVEGNFKTYSRGIINIGCSLNNSRDLRDFFIDAVEKVVDPCRQARWKSAELQIFLQVYADAGSALDIMTKTSYPPLHLPSSESVEEKGEAPGCVFVCVCTTHDVTPRHSASPALPLYKRRSPRLNDPSFIKCQGGTVSTLPGNVQSQQITDSQAWNSRSIGLVQLARSV</sequence>
<gene>
    <name evidence="1" type="ORF">Pcinc_030930</name>
</gene>
<dbReference type="AlphaFoldDB" id="A0AAE1K1X3"/>
<dbReference type="PANTHER" id="PTHR13223">
    <property type="entry name" value="ACIDIC FIBROBLAST GROWTH FACTOR INTRACELLULAR BINDING PROTEIN"/>
    <property type="match status" value="1"/>
</dbReference>
<evidence type="ECO:0000313" key="2">
    <source>
        <dbReference type="Proteomes" id="UP001286313"/>
    </source>
</evidence>
<name>A0AAE1K1X3_PETCI</name>
<keyword evidence="2" id="KW-1185">Reference proteome</keyword>
<dbReference type="Proteomes" id="UP001286313">
    <property type="component" value="Unassembled WGS sequence"/>
</dbReference>
<accession>A0AAE1K1X3</accession>
<proteinExistence type="predicted"/>
<protein>
    <recommendedName>
        <fullName evidence="3">Acidic fibroblast growth factor intracellular-binding protein</fullName>
    </recommendedName>
</protein>
<organism evidence="1 2">
    <name type="scientific">Petrolisthes cinctipes</name>
    <name type="common">Flat porcelain crab</name>
    <dbReference type="NCBI Taxonomy" id="88211"/>
    <lineage>
        <taxon>Eukaryota</taxon>
        <taxon>Metazoa</taxon>
        <taxon>Ecdysozoa</taxon>
        <taxon>Arthropoda</taxon>
        <taxon>Crustacea</taxon>
        <taxon>Multicrustacea</taxon>
        <taxon>Malacostraca</taxon>
        <taxon>Eumalacostraca</taxon>
        <taxon>Eucarida</taxon>
        <taxon>Decapoda</taxon>
        <taxon>Pleocyemata</taxon>
        <taxon>Anomura</taxon>
        <taxon>Galatheoidea</taxon>
        <taxon>Porcellanidae</taxon>
        <taxon>Petrolisthes</taxon>
    </lineage>
</organism>
<dbReference type="PANTHER" id="PTHR13223:SF2">
    <property type="entry name" value="ACIDIC FIBROBLAST GROWTH FACTOR INTRACELLULAR-BINDING PROTEIN"/>
    <property type="match status" value="1"/>
</dbReference>
<evidence type="ECO:0008006" key="3">
    <source>
        <dbReference type="Google" id="ProtNLM"/>
    </source>
</evidence>
<dbReference type="InterPro" id="IPR008614">
    <property type="entry name" value="FIBP"/>
</dbReference>
<dbReference type="EMBL" id="JAWQEG010004049">
    <property type="protein sequence ID" value="KAK3863286.1"/>
    <property type="molecule type" value="Genomic_DNA"/>
</dbReference>
<dbReference type="Pfam" id="PF05427">
    <property type="entry name" value="FIBP"/>
    <property type="match status" value="1"/>
</dbReference>